<feature type="transmembrane region" description="Helical" evidence="6">
    <location>
        <begin position="116"/>
        <end position="135"/>
    </location>
</feature>
<proteinExistence type="predicted"/>
<evidence type="ECO:0000256" key="1">
    <source>
        <dbReference type="ARBA" id="ARBA00004651"/>
    </source>
</evidence>
<evidence type="ECO:0000313" key="7">
    <source>
        <dbReference type="EMBL" id="RJG07738.1"/>
    </source>
</evidence>
<evidence type="ECO:0000256" key="4">
    <source>
        <dbReference type="ARBA" id="ARBA00022989"/>
    </source>
</evidence>
<organism evidence="7 8">
    <name type="scientific">Noviherbaspirillum cavernae</name>
    <dbReference type="NCBI Taxonomy" id="2320862"/>
    <lineage>
        <taxon>Bacteria</taxon>
        <taxon>Pseudomonadati</taxon>
        <taxon>Pseudomonadota</taxon>
        <taxon>Betaproteobacteria</taxon>
        <taxon>Burkholderiales</taxon>
        <taxon>Oxalobacteraceae</taxon>
        <taxon>Noviherbaspirillum</taxon>
    </lineage>
</organism>
<dbReference type="PANTHER" id="PTHR30086">
    <property type="entry name" value="ARGININE EXPORTER PROTEIN ARGO"/>
    <property type="match status" value="1"/>
</dbReference>
<dbReference type="EMBL" id="QYUN01000002">
    <property type="protein sequence ID" value="RJG07738.1"/>
    <property type="molecule type" value="Genomic_DNA"/>
</dbReference>
<feature type="transmembrane region" description="Helical" evidence="6">
    <location>
        <begin position="37"/>
        <end position="61"/>
    </location>
</feature>
<keyword evidence="5 6" id="KW-0472">Membrane</keyword>
<dbReference type="GO" id="GO:0005886">
    <property type="term" value="C:plasma membrane"/>
    <property type="evidence" value="ECO:0007669"/>
    <property type="project" value="UniProtKB-SubCell"/>
</dbReference>
<feature type="transmembrane region" description="Helical" evidence="6">
    <location>
        <begin position="183"/>
        <end position="202"/>
    </location>
</feature>
<evidence type="ECO:0000256" key="6">
    <source>
        <dbReference type="SAM" id="Phobius"/>
    </source>
</evidence>
<evidence type="ECO:0000256" key="2">
    <source>
        <dbReference type="ARBA" id="ARBA00022475"/>
    </source>
</evidence>
<gene>
    <name evidence="7" type="ORF">D3870_00645</name>
</gene>
<feature type="transmembrane region" description="Helical" evidence="6">
    <location>
        <begin position="147"/>
        <end position="171"/>
    </location>
</feature>
<dbReference type="RefSeq" id="WP_119741483.1">
    <property type="nucleotide sequence ID" value="NZ_QYUN01000002.1"/>
</dbReference>
<keyword evidence="4 6" id="KW-1133">Transmembrane helix</keyword>
<keyword evidence="3 6" id="KW-0812">Transmembrane</keyword>
<dbReference type="AlphaFoldDB" id="A0A418X5H6"/>
<evidence type="ECO:0000256" key="5">
    <source>
        <dbReference type="ARBA" id="ARBA00023136"/>
    </source>
</evidence>
<dbReference type="Proteomes" id="UP000285190">
    <property type="component" value="Unassembled WGS sequence"/>
</dbReference>
<comment type="caution">
    <text evidence="7">The sequence shown here is derived from an EMBL/GenBank/DDBJ whole genome shotgun (WGS) entry which is preliminary data.</text>
</comment>
<dbReference type="InterPro" id="IPR001123">
    <property type="entry name" value="LeuE-type"/>
</dbReference>
<keyword evidence="2" id="KW-1003">Cell membrane</keyword>
<name>A0A418X5H6_9BURK</name>
<feature type="transmembrane region" description="Helical" evidence="6">
    <location>
        <begin position="67"/>
        <end position="86"/>
    </location>
</feature>
<keyword evidence="8" id="KW-1185">Reference proteome</keyword>
<protein>
    <submittedName>
        <fullName evidence="7">Amino acid transporter</fullName>
    </submittedName>
</protein>
<accession>A0A418X5H6</accession>
<dbReference type="PANTHER" id="PTHR30086:SF20">
    <property type="entry name" value="ARGININE EXPORTER PROTEIN ARGO-RELATED"/>
    <property type="match status" value="1"/>
</dbReference>
<evidence type="ECO:0000313" key="8">
    <source>
        <dbReference type="Proteomes" id="UP000285190"/>
    </source>
</evidence>
<feature type="transmembrane region" description="Helical" evidence="6">
    <location>
        <begin position="6"/>
        <end position="25"/>
    </location>
</feature>
<sequence length="205" mass="21243">MPLAFYLKGFGLGGGLIIAIGSQNAHVLRMGLRRQHVGLTVLVCIVCEIALISAGVAGMGAVIGGNAALLASARWGGAAFLLWYGLRAWRAALSSDVLVTGADAPACSTRRALTTVLMLTLLNPHVYLDTVILLGSIGGQQPGNGRLWFALGAISAATVWFVALGFGARLLAPLFARPVTWRMLDFVIGVVMFGLAGSLIAGGPM</sequence>
<dbReference type="OrthoDB" id="5638726at2"/>
<evidence type="ECO:0000256" key="3">
    <source>
        <dbReference type="ARBA" id="ARBA00022692"/>
    </source>
</evidence>
<dbReference type="GO" id="GO:0015171">
    <property type="term" value="F:amino acid transmembrane transporter activity"/>
    <property type="evidence" value="ECO:0007669"/>
    <property type="project" value="TreeGrafter"/>
</dbReference>
<dbReference type="Pfam" id="PF01810">
    <property type="entry name" value="LysE"/>
    <property type="match status" value="1"/>
</dbReference>
<comment type="subcellular location">
    <subcellularLocation>
        <location evidence="1">Cell membrane</location>
        <topology evidence="1">Multi-pass membrane protein</topology>
    </subcellularLocation>
</comment>
<reference evidence="7 8" key="1">
    <citation type="submission" date="2018-09" db="EMBL/GenBank/DDBJ databases">
        <authorList>
            <person name="Zhu H."/>
        </authorList>
    </citation>
    <scope>NUCLEOTIDE SEQUENCE [LARGE SCALE GENOMIC DNA]</scope>
    <source>
        <strain evidence="7 8">K2R10-39</strain>
    </source>
</reference>